<feature type="region of interest" description="Disordered" evidence="1">
    <location>
        <begin position="1"/>
        <end position="31"/>
    </location>
</feature>
<evidence type="ECO:0008006" key="4">
    <source>
        <dbReference type="Google" id="ProtNLM"/>
    </source>
</evidence>
<evidence type="ECO:0000313" key="2">
    <source>
        <dbReference type="EMBL" id="TWD96424.1"/>
    </source>
</evidence>
<dbReference type="EMBL" id="VIVN01000011">
    <property type="protein sequence ID" value="TWD96424.1"/>
    <property type="molecule type" value="Genomic_DNA"/>
</dbReference>
<protein>
    <recommendedName>
        <fullName evidence="4">O-antigen polymerase</fullName>
    </recommendedName>
</protein>
<keyword evidence="3" id="KW-1185">Reference proteome</keyword>
<dbReference type="AlphaFoldDB" id="A0A561CZF6"/>
<dbReference type="RefSeq" id="WP_144566919.1">
    <property type="nucleotide sequence ID" value="NZ_VIVN01000011.1"/>
</dbReference>
<evidence type="ECO:0000256" key="1">
    <source>
        <dbReference type="SAM" id="MobiDB-lite"/>
    </source>
</evidence>
<evidence type="ECO:0000313" key="3">
    <source>
        <dbReference type="Proteomes" id="UP000319671"/>
    </source>
</evidence>
<feature type="compositionally biased region" description="Basic residues" evidence="1">
    <location>
        <begin position="14"/>
        <end position="31"/>
    </location>
</feature>
<feature type="region of interest" description="Disordered" evidence="1">
    <location>
        <begin position="92"/>
        <end position="122"/>
    </location>
</feature>
<organism evidence="2 3">
    <name type="scientific">Neobacillus bataviensis</name>
    <dbReference type="NCBI Taxonomy" id="220685"/>
    <lineage>
        <taxon>Bacteria</taxon>
        <taxon>Bacillati</taxon>
        <taxon>Bacillota</taxon>
        <taxon>Bacilli</taxon>
        <taxon>Bacillales</taxon>
        <taxon>Bacillaceae</taxon>
        <taxon>Neobacillus</taxon>
    </lineage>
</organism>
<feature type="compositionally biased region" description="Basic and acidic residues" evidence="1">
    <location>
        <begin position="1"/>
        <end position="13"/>
    </location>
</feature>
<dbReference type="Proteomes" id="UP000319671">
    <property type="component" value="Unassembled WGS sequence"/>
</dbReference>
<gene>
    <name evidence="2" type="ORF">FB550_11173</name>
</gene>
<accession>A0A561CZF6</accession>
<comment type="caution">
    <text evidence="2">The sequence shown here is derived from an EMBL/GenBank/DDBJ whole genome shotgun (WGS) entry which is preliminary data.</text>
</comment>
<feature type="compositionally biased region" description="Acidic residues" evidence="1">
    <location>
        <begin position="92"/>
        <end position="105"/>
    </location>
</feature>
<feature type="compositionally biased region" description="Low complexity" evidence="1">
    <location>
        <begin position="106"/>
        <end position="116"/>
    </location>
</feature>
<proteinExistence type="predicted"/>
<name>A0A561CZF6_9BACI</name>
<reference evidence="2 3" key="1">
    <citation type="submission" date="2019-06" db="EMBL/GenBank/DDBJ databases">
        <title>Sorghum-associated microbial communities from plants grown in Nebraska, USA.</title>
        <authorList>
            <person name="Schachtman D."/>
        </authorList>
    </citation>
    <scope>NUCLEOTIDE SEQUENCE [LARGE SCALE GENOMIC DNA]</scope>
    <source>
        <strain evidence="2 3">2482</strain>
    </source>
</reference>
<sequence>MKNEEFKDKDFHHRGNRHKRDHDHHHRGAKTFRRGRAIAFLEMMNLKRSTLKQQINAREFQSIDQILIGELKAIENVINEFVQLFELHEFEANEEDLKETEEEETTSLSTNDSLDNTQEKND</sequence>